<proteinExistence type="predicted"/>
<name>A0A3B5MHY1_9TELE</name>
<feature type="compositionally biased region" description="Basic and acidic residues" evidence="8">
    <location>
        <begin position="54"/>
        <end position="104"/>
    </location>
</feature>
<dbReference type="AlphaFoldDB" id="A0A3B5MHY1"/>
<evidence type="ECO:0000256" key="5">
    <source>
        <dbReference type="ARBA" id="ARBA00022989"/>
    </source>
</evidence>
<accession>A0A3B5MHY1</accession>
<dbReference type="InterPro" id="IPR013836">
    <property type="entry name" value="CD34/Podocalyxin"/>
</dbReference>
<keyword evidence="5 9" id="KW-1133">Transmembrane helix</keyword>
<keyword evidence="11" id="KW-1185">Reference proteome</keyword>
<organism evidence="10 11">
    <name type="scientific">Xiphophorus couchianus</name>
    <name type="common">Monterrey platyfish</name>
    <dbReference type="NCBI Taxonomy" id="32473"/>
    <lineage>
        <taxon>Eukaryota</taxon>
        <taxon>Metazoa</taxon>
        <taxon>Chordata</taxon>
        <taxon>Craniata</taxon>
        <taxon>Vertebrata</taxon>
        <taxon>Euteleostomi</taxon>
        <taxon>Actinopterygii</taxon>
        <taxon>Neopterygii</taxon>
        <taxon>Teleostei</taxon>
        <taxon>Neoteleostei</taxon>
        <taxon>Acanthomorphata</taxon>
        <taxon>Ovalentaria</taxon>
        <taxon>Atherinomorphae</taxon>
        <taxon>Cyprinodontiformes</taxon>
        <taxon>Poeciliidae</taxon>
        <taxon>Poeciliinae</taxon>
        <taxon>Xiphophorus</taxon>
    </lineage>
</organism>
<feature type="transmembrane region" description="Helical" evidence="9">
    <location>
        <begin position="268"/>
        <end position="292"/>
    </location>
</feature>
<feature type="region of interest" description="Disordered" evidence="8">
    <location>
        <begin position="313"/>
        <end position="373"/>
    </location>
</feature>
<keyword evidence="7" id="KW-0325">Glycoprotein</keyword>
<evidence type="ECO:0000256" key="1">
    <source>
        <dbReference type="ARBA" id="ARBA00004479"/>
    </source>
</evidence>
<dbReference type="Proteomes" id="UP000261380">
    <property type="component" value="Unplaced"/>
</dbReference>
<dbReference type="STRING" id="32473.ENSXCOP00000023357"/>
<feature type="region of interest" description="Disordered" evidence="8">
    <location>
        <begin position="30"/>
        <end position="105"/>
    </location>
</feature>
<evidence type="ECO:0000256" key="4">
    <source>
        <dbReference type="ARBA" id="ARBA00022889"/>
    </source>
</evidence>
<reference evidence="10" key="1">
    <citation type="submission" date="2025-08" db="UniProtKB">
        <authorList>
            <consortium name="Ensembl"/>
        </authorList>
    </citation>
    <scope>IDENTIFICATION</scope>
</reference>
<dbReference type="PANTHER" id="PTHR15594">
    <property type="entry name" value="PODOCALYXIN-LIKE PROTEIN 2"/>
    <property type="match status" value="1"/>
</dbReference>
<evidence type="ECO:0000256" key="6">
    <source>
        <dbReference type="ARBA" id="ARBA00023136"/>
    </source>
</evidence>
<evidence type="ECO:0000256" key="7">
    <source>
        <dbReference type="ARBA" id="ARBA00023180"/>
    </source>
</evidence>
<dbReference type="PANTHER" id="PTHR15594:SF1">
    <property type="entry name" value="PODOCALYXIN-LIKE PROTEIN 2"/>
    <property type="match status" value="1"/>
</dbReference>
<reference evidence="10" key="2">
    <citation type="submission" date="2025-09" db="UniProtKB">
        <authorList>
            <consortium name="Ensembl"/>
        </authorList>
    </citation>
    <scope>IDENTIFICATION</scope>
</reference>
<keyword evidence="3" id="KW-0732">Signal</keyword>
<dbReference type="GO" id="GO:0005886">
    <property type="term" value="C:plasma membrane"/>
    <property type="evidence" value="ECO:0007669"/>
    <property type="project" value="UniProtKB-ARBA"/>
</dbReference>
<evidence type="ECO:0000313" key="10">
    <source>
        <dbReference type="Ensembl" id="ENSXCOP00000023357.1"/>
    </source>
</evidence>
<keyword evidence="4" id="KW-0130">Cell adhesion</keyword>
<evidence type="ECO:0000256" key="9">
    <source>
        <dbReference type="SAM" id="Phobius"/>
    </source>
</evidence>
<evidence type="ECO:0000256" key="8">
    <source>
        <dbReference type="SAM" id="MobiDB-lite"/>
    </source>
</evidence>
<feature type="compositionally biased region" description="Acidic residues" evidence="8">
    <location>
        <begin position="362"/>
        <end position="373"/>
    </location>
</feature>
<dbReference type="Ensembl" id="ENSXCOT00000023637.1">
    <property type="protein sequence ID" value="ENSXCOP00000023357.1"/>
    <property type="gene ID" value="ENSXCOG00000017443.1"/>
</dbReference>
<evidence type="ECO:0000256" key="3">
    <source>
        <dbReference type="ARBA" id="ARBA00022729"/>
    </source>
</evidence>
<dbReference type="Pfam" id="PF06365">
    <property type="entry name" value="CD34_antigen"/>
    <property type="match status" value="1"/>
</dbReference>
<dbReference type="GO" id="GO:0050901">
    <property type="term" value="P:leukocyte tethering or rolling"/>
    <property type="evidence" value="ECO:0007669"/>
    <property type="project" value="TreeGrafter"/>
</dbReference>
<evidence type="ECO:0000256" key="2">
    <source>
        <dbReference type="ARBA" id="ARBA00022692"/>
    </source>
</evidence>
<dbReference type="InterPro" id="IPR042397">
    <property type="entry name" value="PODXL2"/>
</dbReference>
<protein>
    <submittedName>
        <fullName evidence="10">Uncharacterized protein</fullName>
    </submittedName>
</protein>
<dbReference type="GeneTree" id="ENSGT00730000111323"/>
<evidence type="ECO:0000313" key="11">
    <source>
        <dbReference type="Proteomes" id="UP000261380"/>
    </source>
</evidence>
<keyword evidence="6 9" id="KW-0472">Membrane</keyword>
<keyword evidence="2 9" id="KW-0812">Transmembrane</keyword>
<comment type="subcellular location">
    <subcellularLocation>
        <location evidence="1">Membrane</location>
        <topology evidence="1">Single-pass type I membrane protein</topology>
    </subcellularLocation>
</comment>
<sequence length="373" mass="41311">MCPMFQRMVHLAVPLGLDGAGGHLELMEPEAERRGGLGAGDASQEASGFDGTDTEDREHGDDGGEDQDRRGGGGEDEWERYAAEDRERRGEEDETGREMDERGVSEAVEVNHTTPDLYALIVNFVLIYCFLSEDRSEELEDERKEREGSRFRGIIPLTTDPSHTAGFTATGFDPGLEELRQVGWFKADDSTGNRRTLKNISTVIVQVVCVNWNELTGRGYVVLNMTKNMNCVSVKIQNHPSLVGIQNYSAATSCQSRPSKTRSDYGKLFVVLVIIGSICMVIITSGFIYICWQRRLPGMKSMVEELHSVENGYHDNPTLDVTNDSQAEMREKKPSTNGLTGAGEGGGDDSSRWQAFVNQAATEDDEEEQDTHL</sequence>